<dbReference type="CDD" id="cd00609">
    <property type="entry name" value="AAT_like"/>
    <property type="match status" value="1"/>
</dbReference>
<reference evidence="11 12" key="1">
    <citation type="submission" date="2024-02" db="EMBL/GenBank/DDBJ databases">
        <title>Lysobacter Genome Sequencing and Mining.</title>
        <authorList>
            <person name="Bierman J."/>
            <person name="Walker M.C."/>
        </authorList>
    </citation>
    <scope>NUCLEOTIDE SEQUENCE [LARGE SCALE GENOMIC DNA]</scope>
    <source>
        <strain evidence="11 12">PB6250</strain>
    </source>
</reference>
<evidence type="ECO:0000313" key="11">
    <source>
        <dbReference type="EMBL" id="MEI2454092.1"/>
    </source>
</evidence>
<dbReference type="InterPro" id="IPR004839">
    <property type="entry name" value="Aminotransferase_I/II_large"/>
</dbReference>
<keyword evidence="12" id="KW-1185">Reference proteome</keyword>
<comment type="function">
    <text evidence="2">Decarboxylates L-threonine-O-3-phosphate to yield (R)-1-amino-2-propanol O-2-phosphate, the precursor for the linkage between the nucleotide loop and the corrin ring in cobalamin.</text>
</comment>
<sequence length="338" mass="36302">MLEHGGRLLRAARRYGIAAERWLDLSTGISPTAWPVPAIPARAWQRLPEDDDGLIDIACAYYGAPALWPVAGSQAAIQALPELRAPVRVGVLAPGYAEHAHAWRRCGHAVQSLPAAELLRHVDAFDVIVLIHPNNPGGDRFEREALLQAHAALAARGGWLVIDEAFMDATPEHSLCADSAREGLIVLRSVGKFFGLAGARAGFVCAAPPLLRALRERLGPWTLSGPARHVLRAALADRDWQAAQRERLLADGARLAALLSAHGLAPSGGSAFFQWRRGEDASPLHEALARRGVLTRLFEQPPSLRFGLPGDEAEWRRLDAALAAAVDELAAASTQGGR</sequence>
<dbReference type="InterPro" id="IPR015422">
    <property type="entry name" value="PyrdxlP-dep_Trfase_small"/>
</dbReference>
<dbReference type="InterPro" id="IPR005860">
    <property type="entry name" value="CobD"/>
</dbReference>
<feature type="domain" description="Aminotransferase class I/classII large" evidence="10">
    <location>
        <begin position="65"/>
        <end position="318"/>
    </location>
</feature>
<comment type="caution">
    <text evidence="11">The sequence shown here is derived from an EMBL/GenBank/DDBJ whole genome shotgun (WGS) entry which is preliminary data.</text>
</comment>
<keyword evidence="7 11" id="KW-0456">Lyase</keyword>
<dbReference type="SUPFAM" id="SSF53383">
    <property type="entry name" value="PLP-dependent transferases"/>
    <property type="match status" value="1"/>
</dbReference>
<dbReference type="Proteomes" id="UP001387215">
    <property type="component" value="Unassembled WGS sequence"/>
</dbReference>
<evidence type="ECO:0000256" key="8">
    <source>
        <dbReference type="ARBA" id="ARBA00029996"/>
    </source>
</evidence>
<name>A0ABU8CZ87_9GAMM</name>
<dbReference type="NCBIfam" id="TIGR01140">
    <property type="entry name" value="L_thr_O3P_dcar"/>
    <property type="match status" value="1"/>
</dbReference>
<comment type="catalytic activity">
    <reaction evidence="9">
        <text>O-phospho-L-threonine + H(+) = (R)-1-aminopropan-2-yl phosphate + CO2</text>
        <dbReference type="Rhea" id="RHEA:11492"/>
        <dbReference type="ChEBI" id="CHEBI:15378"/>
        <dbReference type="ChEBI" id="CHEBI:16526"/>
        <dbReference type="ChEBI" id="CHEBI:58563"/>
        <dbReference type="ChEBI" id="CHEBI:58675"/>
        <dbReference type="EC" id="4.1.1.81"/>
    </reaction>
</comment>
<dbReference type="PANTHER" id="PTHR42885">
    <property type="entry name" value="HISTIDINOL-PHOSPHATE AMINOTRANSFERASE-RELATED"/>
    <property type="match status" value="1"/>
</dbReference>
<organism evidence="11 12">
    <name type="scientific">Lysobacter firmicutimachus</name>
    <dbReference type="NCBI Taxonomy" id="1792846"/>
    <lineage>
        <taxon>Bacteria</taxon>
        <taxon>Pseudomonadati</taxon>
        <taxon>Pseudomonadota</taxon>
        <taxon>Gammaproteobacteria</taxon>
        <taxon>Lysobacterales</taxon>
        <taxon>Lysobacteraceae</taxon>
        <taxon>Lysobacter</taxon>
    </lineage>
</organism>
<dbReference type="PROSITE" id="PS00105">
    <property type="entry name" value="AA_TRANSFER_CLASS_1"/>
    <property type="match status" value="1"/>
</dbReference>
<dbReference type="EC" id="4.1.1.81" evidence="4"/>
<dbReference type="InterPro" id="IPR015424">
    <property type="entry name" value="PyrdxlP-dep_Trfase"/>
</dbReference>
<dbReference type="InterPro" id="IPR004838">
    <property type="entry name" value="NHTrfase_class1_PyrdxlP-BS"/>
</dbReference>
<dbReference type="EMBL" id="JBANDL010000002">
    <property type="protein sequence ID" value="MEI2454092.1"/>
    <property type="molecule type" value="Genomic_DNA"/>
</dbReference>
<evidence type="ECO:0000256" key="9">
    <source>
        <dbReference type="ARBA" id="ARBA00048531"/>
    </source>
</evidence>
<evidence type="ECO:0000256" key="7">
    <source>
        <dbReference type="ARBA" id="ARBA00023239"/>
    </source>
</evidence>
<dbReference type="InterPro" id="IPR015421">
    <property type="entry name" value="PyrdxlP-dep_Trfase_major"/>
</dbReference>
<evidence type="ECO:0000256" key="1">
    <source>
        <dbReference type="ARBA" id="ARBA00001933"/>
    </source>
</evidence>
<evidence type="ECO:0000259" key="10">
    <source>
        <dbReference type="Pfam" id="PF00155"/>
    </source>
</evidence>
<dbReference type="Gene3D" id="3.40.640.10">
    <property type="entry name" value="Type I PLP-dependent aspartate aminotransferase-like (Major domain)"/>
    <property type="match status" value="1"/>
</dbReference>
<keyword evidence="5" id="KW-0169">Cobalamin biosynthesis</keyword>
<accession>A0ABU8CZ87</accession>
<protein>
    <recommendedName>
        <fullName evidence="4">threonine-phosphate decarboxylase</fullName>
        <ecNumber evidence="4">4.1.1.81</ecNumber>
    </recommendedName>
    <alternativeName>
        <fullName evidence="8">L-threonine-O-3-phosphate decarboxylase</fullName>
    </alternativeName>
</protein>
<evidence type="ECO:0000313" key="12">
    <source>
        <dbReference type="Proteomes" id="UP001387215"/>
    </source>
</evidence>
<evidence type="ECO:0000256" key="4">
    <source>
        <dbReference type="ARBA" id="ARBA00012285"/>
    </source>
</evidence>
<dbReference type="RefSeq" id="WP_336131259.1">
    <property type="nucleotide sequence ID" value="NZ_JBANDL010000002.1"/>
</dbReference>
<evidence type="ECO:0000256" key="5">
    <source>
        <dbReference type="ARBA" id="ARBA00022573"/>
    </source>
</evidence>
<keyword evidence="6" id="KW-0663">Pyridoxal phosphate</keyword>
<evidence type="ECO:0000256" key="2">
    <source>
        <dbReference type="ARBA" id="ARBA00003444"/>
    </source>
</evidence>
<comment type="cofactor">
    <cofactor evidence="1">
        <name>pyridoxal 5'-phosphate</name>
        <dbReference type="ChEBI" id="CHEBI:597326"/>
    </cofactor>
</comment>
<gene>
    <name evidence="11" type="primary">cobD</name>
    <name evidence="11" type="ORF">V2J18_05290</name>
</gene>
<evidence type="ECO:0000256" key="3">
    <source>
        <dbReference type="ARBA" id="ARBA00004953"/>
    </source>
</evidence>
<evidence type="ECO:0000256" key="6">
    <source>
        <dbReference type="ARBA" id="ARBA00022898"/>
    </source>
</evidence>
<dbReference type="Gene3D" id="3.90.1150.10">
    <property type="entry name" value="Aspartate Aminotransferase, domain 1"/>
    <property type="match status" value="1"/>
</dbReference>
<dbReference type="Pfam" id="PF00155">
    <property type="entry name" value="Aminotran_1_2"/>
    <property type="match status" value="1"/>
</dbReference>
<dbReference type="PANTHER" id="PTHR42885:SF1">
    <property type="entry name" value="THREONINE-PHOSPHATE DECARBOXYLASE"/>
    <property type="match status" value="1"/>
</dbReference>
<proteinExistence type="predicted"/>
<dbReference type="GO" id="GO:0048472">
    <property type="term" value="F:threonine-phosphate decarboxylase activity"/>
    <property type="evidence" value="ECO:0007669"/>
    <property type="project" value="UniProtKB-EC"/>
</dbReference>
<comment type="pathway">
    <text evidence="3">Cofactor biosynthesis; adenosylcobalamin biosynthesis.</text>
</comment>